<dbReference type="Proteomes" id="UP001193680">
    <property type="component" value="Unassembled WGS sequence"/>
</dbReference>
<feature type="transmembrane region" description="Helical" evidence="6">
    <location>
        <begin position="58"/>
        <end position="81"/>
    </location>
</feature>
<accession>A0ABS0BSA5</accession>
<evidence type="ECO:0000256" key="4">
    <source>
        <dbReference type="ARBA" id="ARBA00022989"/>
    </source>
</evidence>
<dbReference type="EMBL" id="JACBGI020000001">
    <property type="protein sequence ID" value="MBF6056758.1"/>
    <property type="molecule type" value="Genomic_DNA"/>
</dbReference>
<keyword evidence="4 6" id="KW-1133">Transmembrane helix</keyword>
<dbReference type="PANTHER" id="PTHR33931:SF2">
    <property type="entry name" value="HOLIN-LIKE PROTEIN CIDA"/>
    <property type="match status" value="1"/>
</dbReference>
<comment type="subcellular location">
    <subcellularLocation>
        <location evidence="1">Cell membrane</location>
        <topology evidence="1">Multi-pass membrane protein</topology>
    </subcellularLocation>
</comment>
<evidence type="ECO:0000256" key="1">
    <source>
        <dbReference type="ARBA" id="ARBA00004651"/>
    </source>
</evidence>
<dbReference type="Pfam" id="PF03788">
    <property type="entry name" value="LrgA"/>
    <property type="match status" value="1"/>
</dbReference>
<evidence type="ECO:0000256" key="6">
    <source>
        <dbReference type="SAM" id="Phobius"/>
    </source>
</evidence>
<evidence type="ECO:0000313" key="7">
    <source>
        <dbReference type="EMBL" id="MBF6056758.1"/>
    </source>
</evidence>
<evidence type="ECO:0000313" key="8">
    <source>
        <dbReference type="Proteomes" id="UP001193680"/>
    </source>
</evidence>
<sequence>MLMSFLSFITLLLIYQLIGEWVVIQWHFAIPGPVIGMLLLLMTLLFRPPLAKEMHFHAHPFLAHFSLMFIPAGVGVMVHWPRLQAEWSAILAALLISTLLGLLVTGGIMLLLMRLFSKNRSEE</sequence>
<evidence type="ECO:0000256" key="3">
    <source>
        <dbReference type="ARBA" id="ARBA00022692"/>
    </source>
</evidence>
<gene>
    <name evidence="7" type="ORF">H8792_000205</name>
</gene>
<feature type="transmembrane region" description="Helical" evidence="6">
    <location>
        <begin position="87"/>
        <end position="112"/>
    </location>
</feature>
<organism evidence="7 8">
    <name type="scientific">Thiomicrorhabdus heinhorstiae</name>
    <dbReference type="NCBI Taxonomy" id="2748010"/>
    <lineage>
        <taxon>Bacteria</taxon>
        <taxon>Pseudomonadati</taxon>
        <taxon>Pseudomonadota</taxon>
        <taxon>Gammaproteobacteria</taxon>
        <taxon>Thiotrichales</taxon>
        <taxon>Piscirickettsiaceae</taxon>
        <taxon>Thiomicrorhabdus</taxon>
    </lineage>
</organism>
<comment type="caution">
    <text evidence="7">The sequence shown here is derived from an EMBL/GenBank/DDBJ whole genome shotgun (WGS) entry which is preliminary data.</text>
</comment>
<proteinExistence type="predicted"/>
<keyword evidence="8" id="KW-1185">Reference proteome</keyword>
<feature type="transmembrane region" description="Helical" evidence="6">
    <location>
        <begin position="29"/>
        <end position="46"/>
    </location>
</feature>
<protein>
    <submittedName>
        <fullName evidence="7">CidA/LrgA family protein</fullName>
    </submittedName>
</protein>
<evidence type="ECO:0000256" key="2">
    <source>
        <dbReference type="ARBA" id="ARBA00022475"/>
    </source>
</evidence>
<evidence type="ECO:0000256" key="5">
    <source>
        <dbReference type="ARBA" id="ARBA00023136"/>
    </source>
</evidence>
<keyword evidence="3 6" id="KW-0812">Transmembrane</keyword>
<dbReference type="InterPro" id="IPR005538">
    <property type="entry name" value="LrgA/CidA"/>
</dbReference>
<reference evidence="7 8" key="1">
    <citation type="submission" date="2020-11" db="EMBL/GenBank/DDBJ databases">
        <title>Sulfur oxidizing isolate from Hospital Hole Sinkhole.</title>
        <authorList>
            <person name="Scott K.M."/>
        </authorList>
    </citation>
    <scope>NUCLEOTIDE SEQUENCE [LARGE SCALE GENOMIC DNA]</scope>
    <source>
        <strain evidence="7 8">HH1</strain>
    </source>
</reference>
<name>A0ABS0BSA5_9GAMM</name>
<dbReference type="PANTHER" id="PTHR33931">
    <property type="entry name" value="HOLIN-LIKE PROTEIN CIDA-RELATED"/>
    <property type="match status" value="1"/>
</dbReference>
<keyword evidence="2" id="KW-1003">Cell membrane</keyword>
<keyword evidence="5 6" id="KW-0472">Membrane</keyword>